<dbReference type="GO" id="GO:0003677">
    <property type="term" value="F:DNA binding"/>
    <property type="evidence" value="ECO:0007669"/>
    <property type="project" value="UniProtKB-KW"/>
</dbReference>
<dbReference type="PRINTS" id="PR00778">
    <property type="entry name" value="HTHARSR"/>
</dbReference>
<accession>A0A1H7Q7E0</accession>
<keyword evidence="1" id="KW-0805">Transcription regulation</keyword>
<dbReference type="InterPro" id="IPR036388">
    <property type="entry name" value="WH-like_DNA-bd_sf"/>
</dbReference>
<dbReference type="CDD" id="cd00090">
    <property type="entry name" value="HTH_ARSR"/>
    <property type="match status" value="1"/>
</dbReference>
<dbReference type="AlphaFoldDB" id="A0A1H7Q7E0"/>
<name>A0A1H7Q7E0_9NOCA</name>
<dbReference type="Proteomes" id="UP000198677">
    <property type="component" value="Unassembled WGS sequence"/>
</dbReference>
<dbReference type="GO" id="GO:0003700">
    <property type="term" value="F:DNA-binding transcription factor activity"/>
    <property type="evidence" value="ECO:0007669"/>
    <property type="project" value="InterPro"/>
</dbReference>
<dbReference type="InterPro" id="IPR018334">
    <property type="entry name" value="ArsR_HTH"/>
</dbReference>
<evidence type="ECO:0000256" key="1">
    <source>
        <dbReference type="ARBA" id="ARBA00023015"/>
    </source>
</evidence>
<dbReference type="EMBL" id="FOAW01000009">
    <property type="protein sequence ID" value="SEL44010.1"/>
    <property type="molecule type" value="Genomic_DNA"/>
</dbReference>
<sequence>MMDVMPKALPMLDVSAPICCAPVAAGPMTDEAALHVALRLKALADPTRIKLMSMLLTNPDGEACTCDLAAAIELTESTASHHLAQLKKAGMVESTRRGMNVYYRARADSLEALRLVLDPNCC</sequence>
<dbReference type="InterPro" id="IPR048226">
    <property type="entry name" value="Rv2640c-like"/>
</dbReference>
<protein>
    <submittedName>
        <fullName evidence="5">DNA-binding transcriptional regulator, ArsR family</fullName>
    </submittedName>
</protein>
<reference evidence="6" key="1">
    <citation type="submission" date="2016-10" db="EMBL/GenBank/DDBJ databases">
        <authorList>
            <person name="Varghese N."/>
            <person name="Submissions S."/>
        </authorList>
    </citation>
    <scope>NUCLEOTIDE SEQUENCE [LARGE SCALE GENOMIC DNA]</scope>
    <source>
        <strain evidence="6">DSM 44675</strain>
    </source>
</reference>
<gene>
    <name evidence="5" type="ORF">SAMN05444583_10969</name>
</gene>
<feature type="domain" description="HTH arsR-type" evidence="4">
    <location>
        <begin position="28"/>
        <end position="122"/>
    </location>
</feature>
<keyword evidence="2 5" id="KW-0238">DNA-binding</keyword>
<evidence type="ECO:0000256" key="2">
    <source>
        <dbReference type="ARBA" id="ARBA00023125"/>
    </source>
</evidence>
<keyword evidence="6" id="KW-1185">Reference proteome</keyword>
<dbReference type="PROSITE" id="PS00846">
    <property type="entry name" value="HTH_ARSR_1"/>
    <property type="match status" value="1"/>
</dbReference>
<proteinExistence type="predicted"/>
<dbReference type="SMART" id="SM00418">
    <property type="entry name" value="HTH_ARSR"/>
    <property type="match status" value="1"/>
</dbReference>
<dbReference type="InterPro" id="IPR011991">
    <property type="entry name" value="ArsR-like_HTH"/>
</dbReference>
<evidence type="ECO:0000313" key="5">
    <source>
        <dbReference type="EMBL" id="SEL44010.1"/>
    </source>
</evidence>
<dbReference type="NCBIfam" id="NF041413">
    <property type="entry name" value="ArsR_Rv2640c_fam"/>
    <property type="match status" value="1"/>
</dbReference>
<dbReference type="PROSITE" id="PS50987">
    <property type="entry name" value="HTH_ARSR_2"/>
    <property type="match status" value="1"/>
</dbReference>
<dbReference type="InterPro" id="IPR001845">
    <property type="entry name" value="HTH_ArsR_DNA-bd_dom"/>
</dbReference>
<dbReference type="NCBIfam" id="NF033788">
    <property type="entry name" value="HTH_metalloreg"/>
    <property type="match status" value="1"/>
</dbReference>
<organism evidence="5 6">
    <name type="scientific">Rhodococcus maanshanensis</name>
    <dbReference type="NCBI Taxonomy" id="183556"/>
    <lineage>
        <taxon>Bacteria</taxon>
        <taxon>Bacillati</taxon>
        <taxon>Actinomycetota</taxon>
        <taxon>Actinomycetes</taxon>
        <taxon>Mycobacteriales</taxon>
        <taxon>Nocardiaceae</taxon>
        <taxon>Rhodococcus</taxon>
    </lineage>
</organism>
<dbReference type="Gene3D" id="1.10.10.10">
    <property type="entry name" value="Winged helix-like DNA-binding domain superfamily/Winged helix DNA-binding domain"/>
    <property type="match status" value="1"/>
</dbReference>
<dbReference type="Pfam" id="PF01022">
    <property type="entry name" value="HTH_5"/>
    <property type="match status" value="1"/>
</dbReference>
<dbReference type="InterPro" id="IPR051081">
    <property type="entry name" value="HTH_MetalResp_TranReg"/>
</dbReference>
<evidence type="ECO:0000256" key="3">
    <source>
        <dbReference type="ARBA" id="ARBA00023163"/>
    </source>
</evidence>
<keyword evidence="3" id="KW-0804">Transcription</keyword>
<dbReference type="PANTHER" id="PTHR33154">
    <property type="entry name" value="TRANSCRIPTIONAL REGULATOR, ARSR FAMILY"/>
    <property type="match status" value="1"/>
</dbReference>
<evidence type="ECO:0000259" key="4">
    <source>
        <dbReference type="PROSITE" id="PS50987"/>
    </source>
</evidence>
<dbReference type="InterPro" id="IPR036390">
    <property type="entry name" value="WH_DNA-bd_sf"/>
</dbReference>
<dbReference type="PANTHER" id="PTHR33154:SF18">
    <property type="entry name" value="ARSENICAL RESISTANCE OPERON REPRESSOR"/>
    <property type="match status" value="1"/>
</dbReference>
<dbReference type="SUPFAM" id="SSF46785">
    <property type="entry name" value="Winged helix' DNA-binding domain"/>
    <property type="match status" value="1"/>
</dbReference>
<evidence type="ECO:0000313" key="6">
    <source>
        <dbReference type="Proteomes" id="UP000198677"/>
    </source>
</evidence>